<evidence type="ECO:0000313" key="5">
    <source>
        <dbReference type="Proteomes" id="UP000694383"/>
    </source>
</evidence>
<dbReference type="Ensembl" id="ENSOSIT00000023730.1">
    <property type="protein sequence ID" value="ENSOSIP00000022464.1"/>
    <property type="gene ID" value="ENSOSIG00000011825.1"/>
</dbReference>
<evidence type="ECO:0000256" key="2">
    <source>
        <dbReference type="ARBA" id="ARBA00022553"/>
    </source>
</evidence>
<dbReference type="GO" id="GO:0120212">
    <property type="term" value="C:sperm head-tail coupling apparatus"/>
    <property type="evidence" value="ECO:0007669"/>
    <property type="project" value="InterPro"/>
</dbReference>
<dbReference type="InterPro" id="IPR032732">
    <property type="entry name" value="SPATA6_N"/>
</dbReference>
<reference evidence="4" key="1">
    <citation type="submission" date="2025-08" db="UniProtKB">
        <authorList>
            <consortium name="Ensembl"/>
        </authorList>
    </citation>
    <scope>IDENTIFICATION</scope>
</reference>
<dbReference type="Pfam" id="PF14909">
    <property type="entry name" value="SPATA6"/>
    <property type="match status" value="1"/>
</dbReference>
<name>A0A8C7Y5P0_9TELE</name>
<dbReference type="InterPro" id="IPR042769">
    <property type="entry name" value="SPATA6_fam"/>
</dbReference>
<dbReference type="PANTHER" id="PTHR16435">
    <property type="entry name" value="SPERMATOGENESIS-ASSOCIATED PROTEIN 6 SPATA6"/>
    <property type="match status" value="1"/>
</dbReference>
<comment type="similarity">
    <text evidence="1">Belongs to the SPATA6 family.</text>
</comment>
<dbReference type="AlphaFoldDB" id="A0A8C7Y5P0"/>
<proteinExistence type="inferred from homology"/>
<sequence>MFTLLYVTTYSWSLQPSLCLKHLNCSAEIRNPLHSFQVTCPGVFLENKSDIYLSVCIMGQRRATPSFPPLFPVPFQSKLTFEKTFSGVVDPADVADLLEGKWPFGICRLMF</sequence>
<keyword evidence="5" id="KW-1185">Reference proteome</keyword>
<protein>
    <recommendedName>
        <fullName evidence="3">Spermatogenesis-associated protein 6 N-terminal domain-containing protein</fullName>
    </recommendedName>
</protein>
<dbReference type="PANTHER" id="PTHR16435:SF3">
    <property type="entry name" value="SPERMATOGENESIS-ASSOCIATED PROTEIN 6"/>
    <property type="match status" value="1"/>
</dbReference>
<dbReference type="GeneTree" id="ENSGT00530000063821"/>
<reference evidence="4" key="2">
    <citation type="submission" date="2025-09" db="UniProtKB">
        <authorList>
            <consortium name="Ensembl"/>
        </authorList>
    </citation>
    <scope>IDENTIFICATION</scope>
</reference>
<evidence type="ECO:0000256" key="1">
    <source>
        <dbReference type="ARBA" id="ARBA00006215"/>
    </source>
</evidence>
<evidence type="ECO:0000313" key="4">
    <source>
        <dbReference type="Ensembl" id="ENSOSIP00000022464.1"/>
    </source>
</evidence>
<feature type="domain" description="Spermatogenesis-associated protein 6 N-terminal" evidence="3">
    <location>
        <begin position="37"/>
        <end position="100"/>
    </location>
</feature>
<dbReference type="Proteomes" id="UP000694383">
    <property type="component" value="Unplaced"/>
</dbReference>
<keyword evidence="2" id="KW-0597">Phosphoprotein</keyword>
<evidence type="ECO:0000259" key="3">
    <source>
        <dbReference type="Pfam" id="PF14909"/>
    </source>
</evidence>
<organism evidence="4 5">
    <name type="scientific">Oryzias sinensis</name>
    <name type="common">Chinese medaka</name>
    <dbReference type="NCBI Taxonomy" id="183150"/>
    <lineage>
        <taxon>Eukaryota</taxon>
        <taxon>Metazoa</taxon>
        <taxon>Chordata</taxon>
        <taxon>Craniata</taxon>
        <taxon>Vertebrata</taxon>
        <taxon>Euteleostomi</taxon>
        <taxon>Actinopterygii</taxon>
        <taxon>Neopterygii</taxon>
        <taxon>Teleostei</taxon>
        <taxon>Neoteleostei</taxon>
        <taxon>Acanthomorphata</taxon>
        <taxon>Ovalentaria</taxon>
        <taxon>Atherinomorphae</taxon>
        <taxon>Beloniformes</taxon>
        <taxon>Adrianichthyidae</taxon>
        <taxon>Oryziinae</taxon>
        <taxon>Oryzias</taxon>
    </lineage>
</organism>
<dbReference type="GO" id="GO:0007283">
    <property type="term" value="P:spermatogenesis"/>
    <property type="evidence" value="ECO:0007669"/>
    <property type="project" value="InterPro"/>
</dbReference>
<dbReference type="GO" id="GO:0032027">
    <property type="term" value="F:myosin light chain binding"/>
    <property type="evidence" value="ECO:0007669"/>
    <property type="project" value="InterPro"/>
</dbReference>
<accession>A0A8C7Y5P0</accession>